<comment type="function">
    <text evidence="2 10">One of the primary rRNA binding proteins, it binds directly to 16S rRNA where it nucleates assembly of the body of the 30S subunit.</text>
</comment>
<evidence type="ECO:0000256" key="9">
    <source>
        <dbReference type="ARBA" id="ARBA00035254"/>
    </source>
</evidence>
<dbReference type="InterPro" id="IPR002942">
    <property type="entry name" value="S4_RNA-bd"/>
</dbReference>
<keyword evidence="6 10" id="KW-0689">Ribosomal protein</keyword>
<evidence type="ECO:0000256" key="6">
    <source>
        <dbReference type="ARBA" id="ARBA00022980"/>
    </source>
</evidence>
<dbReference type="RefSeq" id="WP_035133344.1">
    <property type="nucleotide sequence ID" value="NZ_JPMD01000027.1"/>
</dbReference>
<comment type="subunit">
    <text evidence="8 10">Part of the 30S ribosomal subunit. Contacts protein S5. The interaction surface between S4 and S5 is involved in control of translational fidelity.</text>
</comment>
<dbReference type="NCBIfam" id="NF003717">
    <property type="entry name" value="PRK05327.1"/>
    <property type="match status" value="1"/>
</dbReference>
<dbReference type="Proteomes" id="UP000028542">
    <property type="component" value="Unassembled WGS sequence"/>
</dbReference>
<evidence type="ECO:0000256" key="7">
    <source>
        <dbReference type="ARBA" id="ARBA00023274"/>
    </source>
</evidence>
<dbReference type="InterPro" id="IPR001912">
    <property type="entry name" value="Ribosomal_uS4_N"/>
</dbReference>
<dbReference type="PANTHER" id="PTHR11831">
    <property type="entry name" value="30S 40S RIBOSOMAL PROTEIN"/>
    <property type="match status" value="1"/>
</dbReference>
<feature type="domain" description="RNA-binding S4" evidence="12">
    <location>
        <begin position="98"/>
        <end position="160"/>
    </location>
</feature>
<dbReference type="CDD" id="cd00165">
    <property type="entry name" value="S4"/>
    <property type="match status" value="1"/>
</dbReference>
<dbReference type="Gene3D" id="1.10.1050.10">
    <property type="entry name" value="Ribosomal Protein S4 Delta 41, Chain A, domain 1"/>
    <property type="match status" value="1"/>
</dbReference>
<evidence type="ECO:0000256" key="1">
    <source>
        <dbReference type="ARBA" id="ARBA00003004"/>
    </source>
</evidence>
<dbReference type="PROSITE" id="PS50889">
    <property type="entry name" value="S4"/>
    <property type="match status" value="1"/>
</dbReference>
<dbReference type="InterPro" id="IPR036986">
    <property type="entry name" value="S4_RNA-bd_sf"/>
</dbReference>
<dbReference type="Gene3D" id="3.10.290.10">
    <property type="entry name" value="RNA-binding S4 domain"/>
    <property type="match status" value="1"/>
</dbReference>
<evidence type="ECO:0000313" key="14">
    <source>
        <dbReference type="EMBL" id="KEZ85987.1"/>
    </source>
</evidence>
<dbReference type="GO" id="GO:0015935">
    <property type="term" value="C:small ribosomal subunit"/>
    <property type="evidence" value="ECO:0007669"/>
    <property type="project" value="InterPro"/>
</dbReference>
<evidence type="ECO:0000259" key="12">
    <source>
        <dbReference type="SMART" id="SM00363"/>
    </source>
</evidence>
<reference evidence="14 15" key="1">
    <citation type="submission" date="2014-07" db="EMBL/GenBank/DDBJ databases">
        <title>Draft genome of Clostridium sulfidigenes 113A isolated from sediments associated with methane hydrate from Krishna Godavari basin.</title>
        <authorList>
            <person name="Honkalas V.S."/>
            <person name="Dabir A.P."/>
            <person name="Arora P."/>
            <person name="Dhakephalkar P.K."/>
        </authorList>
    </citation>
    <scope>NUCLEOTIDE SEQUENCE [LARGE SCALE GENOMIC DNA]</scope>
    <source>
        <strain evidence="14 15">113A</strain>
    </source>
</reference>
<dbReference type="AlphaFoldDB" id="A0A084JAK3"/>
<dbReference type="GO" id="GO:0003735">
    <property type="term" value="F:structural constituent of ribosome"/>
    <property type="evidence" value="ECO:0007669"/>
    <property type="project" value="InterPro"/>
</dbReference>
<dbReference type="FunFam" id="3.10.290.10:FF:000001">
    <property type="entry name" value="30S ribosomal protein S4"/>
    <property type="match status" value="1"/>
</dbReference>
<organism evidence="14 15">
    <name type="scientific">Clostridium sulfidigenes</name>
    <dbReference type="NCBI Taxonomy" id="318464"/>
    <lineage>
        <taxon>Bacteria</taxon>
        <taxon>Bacillati</taxon>
        <taxon>Bacillota</taxon>
        <taxon>Clostridia</taxon>
        <taxon>Eubacteriales</taxon>
        <taxon>Clostridiaceae</taxon>
        <taxon>Clostridium</taxon>
    </lineage>
</organism>
<name>A0A084JAK3_9CLOT</name>
<evidence type="ECO:0000256" key="5">
    <source>
        <dbReference type="ARBA" id="ARBA00022884"/>
    </source>
</evidence>
<evidence type="ECO:0000256" key="11">
    <source>
        <dbReference type="RuleBase" id="RU003699"/>
    </source>
</evidence>
<keyword evidence="4 10" id="KW-0699">rRNA-binding</keyword>
<dbReference type="InterPro" id="IPR022801">
    <property type="entry name" value="Ribosomal_uS4"/>
</dbReference>
<dbReference type="GO" id="GO:0006412">
    <property type="term" value="P:translation"/>
    <property type="evidence" value="ECO:0007669"/>
    <property type="project" value="UniProtKB-UniRule"/>
</dbReference>
<dbReference type="InterPro" id="IPR005709">
    <property type="entry name" value="Ribosomal_uS4_bac-type"/>
</dbReference>
<evidence type="ECO:0000256" key="10">
    <source>
        <dbReference type="HAMAP-Rule" id="MF_01306"/>
    </source>
</evidence>
<dbReference type="SUPFAM" id="SSF55174">
    <property type="entry name" value="Alpha-L RNA-binding motif"/>
    <property type="match status" value="1"/>
</dbReference>
<dbReference type="GO" id="GO:0042274">
    <property type="term" value="P:ribosomal small subunit biogenesis"/>
    <property type="evidence" value="ECO:0007669"/>
    <property type="project" value="TreeGrafter"/>
</dbReference>
<dbReference type="eggNOG" id="COG0522">
    <property type="taxonomic scope" value="Bacteria"/>
</dbReference>
<evidence type="ECO:0000256" key="2">
    <source>
        <dbReference type="ARBA" id="ARBA00003866"/>
    </source>
</evidence>
<proteinExistence type="inferred from homology"/>
<evidence type="ECO:0000259" key="13">
    <source>
        <dbReference type="SMART" id="SM01390"/>
    </source>
</evidence>
<dbReference type="SMART" id="SM00363">
    <property type="entry name" value="S4"/>
    <property type="match status" value="1"/>
</dbReference>
<accession>A0A084JAK3</accession>
<keyword evidence="7 10" id="KW-0687">Ribonucleoprotein</keyword>
<dbReference type="GO" id="GO:0019843">
    <property type="term" value="F:rRNA binding"/>
    <property type="evidence" value="ECO:0007669"/>
    <property type="project" value="UniProtKB-UniRule"/>
</dbReference>
<dbReference type="EMBL" id="JPMD01000027">
    <property type="protein sequence ID" value="KEZ85987.1"/>
    <property type="molecule type" value="Genomic_DNA"/>
</dbReference>
<dbReference type="Pfam" id="PF00163">
    <property type="entry name" value="Ribosomal_S4"/>
    <property type="match status" value="1"/>
</dbReference>
<dbReference type="PROSITE" id="PS00632">
    <property type="entry name" value="RIBOSOMAL_S4"/>
    <property type="match status" value="1"/>
</dbReference>
<evidence type="ECO:0000256" key="3">
    <source>
        <dbReference type="ARBA" id="ARBA00007465"/>
    </source>
</evidence>
<protein>
    <recommendedName>
        <fullName evidence="9 10">Small ribosomal subunit protein uS4</fullName>
    </recommendedName>
</protein>
<dbReference type="HAMAP" id="MF_01306_B">
    <property type="entry name" value="Ribosomal_uS4_B"/>
    <property type="match status" value="1"/>
</dbReference>
<dbReference type="STRING" id="318464.IO99_11445"/>
<evidence type="ECO:0000256" key="4">
    <source>
        <dbReference type="ARBA" id="ARBA00022730"/>
    </source>
</evidence>
<dbReference type="PANTHER" id="PTHR11831:SF4">
    <property type="entry name" value="SMALL RIBOSOMAL SUBUNIT PROTEIN US4M"/>
    <property type="match status" value="1"/>
</dbReference>
<feature type="domain" description="Small ribosomal subunit protein uS4 N-terminal" evidence="13">
    <location>
        <begin position="3"/>
        <end position="97"/>
    </location>
</feature>
<sequence length="206" mass="23500">MARYTGATCRLCRREGLKLNLKGDRCFTEKCAFTRRGYAPGQHGQSRKKMSNYGTQLREKQKAKRIYGVLEGQFRKYYEKAEKQRGITGENLLKLLELRLDNVVYRLGYGSSRVEARQLVNHGHFLVNGKKVDIASYSVKAGDVISVREKSRSSEKFKVFAENPKTLPTWLEGNIESFEGKVASIPAREDIDVPVNETLIVELYSK</sequence>
<dbReference type="InterPro" id="IPR018079">
    <property type="entry name" value="Ribosomal_uS4_CS"/>
</dbReference>
<evidence type="ECO:0000313" key="15">
    <source>
        <dbReference type="Proteomes" id="UP000028542"/>
    </source>
</evidence>
<gene>
    <name evidence="10" type="primary">rpsD</name>
    <name evidence="14" type="ORF">IO99_11445</name>
</gene>
<dbReference type="SMART" id="SM01390">
    <property type="entry name" value="Ribosomal_S4"/>
    <property type="match status" value="1"/>
</dbReference>
<comment type="function">
    <text evidence="1 10">With S5 and S12 plays an important role in translational accuracy.</text>
</comment>
<comment type="caution">
    <text evidence="14">The sequence shown here is derived from an EMBL/GenBank/DDBJ whole genome shotgun (WGS) entry which is preliminary data.</text>
</comment>
<evidence type="ECO:0000256" key="8">
    <source>
        <dbReference type="ARBA" id="ARBA00025813"/>
    </source>
</evidence>
<comment type="similarity">
    <text evidence="3 10 11">Belongs to the universal ribosomal protein uS4 family.</text>
</comment>
<keyword evidence="15" id="KW-1185">Reference proteome</keyword>
<keyword evidence="5 10" id="KW-0694">RNA-binding</keyword>
<dbReference type="FunFam" id="1.10.1050.10:FF:000001">
    <property type="entry name" value="30S ribosomal protein S4"/>
    <property type="match status" value="1"/>
</dbReference>
<dbReference type="NCBIfam" id="TIGR01017">
    <property type="entry name" value="rpsD_bact"/>
    <property type="match status" value="1"/>
</dbReference>
<dbReference type="Pfam" id="PF01479">
    <property type="entry name" value="S4"/>
    <property type="match status" value="1"/>
</dbReference>